<sequence length="179" mass="20522">MLFLNLWAIFLLFLVQLKTAMCKNYGDAMVWDLALCHGHNYVIDGDLVVRNDTKGQSVKIRLNLKNDFDNENKYSCKFFTKVNNKSKQLLHMNAKGACTALTKYGGKFWQDVETRANIPSPGSCPIKAKIYYLDWMKIQYKDIPFLALVPKGNYRVECNLYDNTGQDVKACLTFDVAKL</sequence>
<evidence type="ECO:0000256" key="1">
    <source>
        <dbReference type="ARBA" id="ARBA00022729"/>
    </source>
</evidence>
<feature type="signal peptide" evidence="2">
    <location>
        <begin position="1"/>
        <end position="22"/>
    </location>
</feature>
<dbReference type="RefSeq" id="XP_017776210.1">
    <property type="nucleotide sequence ID" value="XM_017920721.1"/>
</dbReference>
<reference evidence="4" key="1">
    <citation type="submission" date="2025-08" db="UniProtKB">
        <authorList>
            <consortium name="RefSeq"/>
        </authorList>
    </citation>
    <scope>IDENTIFICATION</scope>
    <source>
        <tissue evidence="4">Whole Larva</tissue>
    </source>
</reference>
<dbReference type="InterPro" id="IPR036846">
    <property type="entry name" value="GM2-AP_sf"/>
</dbReference>
<proteinExistence type="predicted"/>
<name>A0ABM1MNR0_NICVS</name>
<dbReference type="GeneID" id="108562405"/>
<organism evidence="3 4">
    <name type="scientific">Nicrophorus vespilloides</name>
    <name type="common">Boreal carrion beetle</name>
    <dbReference type="NCBI Taxonomy" id="110193"/>
    <lineage>
        <taxon>Eukaryota</taxon>
        <taxon>Metazoa</taxon>
        <taxon>Ecdysozoa</taxon>
        <taxon>Arthropoda</taxon>
        <taxon>Hexapoda</taxon>
        <taxon>Insecta</taxon>
        <taxon>Pterygota</taxon>
        <taxon>Neoptera</taxon>
        <taxon>Endopterygota</taxon>
        <taxon>Coleoptera</taxon>
        <taxon>Polyphaga</taxon>
        <taxon>Staphyliniformia</taxon>
        <taxon>Silphidae</taxon>
        <taxon>Nicrophorinae</taxon>
        <taxon>Nicrophorus</taxon>
    </lineage>
</organism>
<dbReference type="Pfam" id="PF06477">
    <property type="entry name" value="DUF1091"/>
    <property type="match status" value="1"/>
</dbReference>
<evidence type="ECO:0000313" key="4">
    <source>
        <dbReference type="RefSeq" id="XP_017776210.1"/>
    </source>
</evidence>
<gene>
    <name evidence="4" type="primary">LOC108562405</name>
</gene>
<dbReference type="Proteomes" id="UP000695000">
    <property type="component" value="Unplaced"/>
</dbReference>
<dbReference type="InterPro" id="IPR010512">
    <property type="entry name" value="DUF1091"/>
</dbReference>
<evidence type="ECO:0000313" key="3">
    <source>
        <dbReference type="Proteomes" id="UP000695000"/>
    </source>
</evidence>
<accession>A0ABM1MNR0</accession>
<protein>
    <submittedName>
        <fullName evidence="4">Uncharacterized protein LOC108562405</fullName>
    </submittedName>
</protein>
<feature type="chain" id="PRO_5045782503" evidence="2">
    <location>
        <begin position="23"/>
        <end position="179"/>
    </location>
</feature>
<dbReference type="PANTHER" id="PTHR21112:SF0">
    <property type="entry name" value="CHEMOSENSORY PROTEIN A 29A-RELATED"/>
    <property type="match status" value="1"/>
</dbReference>
<dbReference type="PANTHER" id="PTHR21112">
    <property type="entry name" value="CHEMOSENSORY PROTEIN A 29A-RELATED"/>
    <property type="match status" value="1"/>
</dbReference>
<keyword evidence="3" id="KW-1185">Reference proteome</keyword>
<dbReference type="Gene3D" id="2.70.220.10">
    <property type="entry name" value="Ganglioside GM2 activator"/>
    <property type="match status" value="1"/>
</dbReference>
<keyword evidence="1 2" id="KW-0732">Signal</keyword>
<evidence type="ECO:0000256" key="2">
    <source>
        <dbReference type="SAM" id="SignalP"/>
    </source>
</evidence>